<reference evidence="2" key="1">
    <citation type="submission" date="2016-10" db="EMBL/GenBank/DDBJ databases">
        <authorList>
            <person name="Varghese N."/>
            <person name="Submissions S."/>
        </authorList>
    </citation>
    <scope>NUCLEOTIDE SEQUENCE [LARGE SCALE GENOMIC DNA]</scope>
    <source>
        <strain evidence="2">LMG 26416</strain>
    </source>
</reference>
<dbReference type="STRING" id="416943.SAMN05445871_5968"/>
<evidence type="ECO:0000313" key="1">
    <source>
        <dbReference type="EMBL" id="SEK24344.1"/>
    </source>
</evidence>
<dbReference type="AlphaFoldDB" id="A0A1H7FF11"/>
<sequence>MNLHPGLVTGAEVFDEQWLEQPDGPEITLLVAMRAWLRPRCDAVRGVLDWSTLLRGAGLMRDGIEHFDIVMRSLRTVMPRTLDLRCRCATEMAGDEATLLQGIALLQAGRTDAAFQLLSQRLALPALSSYLKLIRWLAMDLLEAGLPIRVRERAVCYMH</sequence>
<organism evidence="1 2">
    <name type="scientific">Paraburkholderia caballeronis</name>
    <dbReference type="NCBI Taxonomy" id="416943"/>
    <lineage>
        <taxon>Bacteria</taxon>
        <taxon>Pseudomonadati</taxon>
        <taxon>Pseudomonadota</taxon>
        <taxon>Betaproteobacteria</taxon>
        <taxon>Burkholderiales</taxon>
        <taxon>Burkholderiaceae</taxon>
        <taxon>Paraburkholderia</taxon>
    </lineage>
</organism>
<name>A0A1H7FF11_9BURK</name>
<proteinExistence type="predicted"/>
<gene>
    <name evidence="1" type="ORF">SAMN05192542_101295</name>
</gene>
<accession>A0A1H7FF11</accession>
<dbReference type="EMBL" id="FOAJ01000001">
    <property type="protein sequence ID" value="SEK24344.1"/>
    <property type="molecule type" value="Genomic_DNA"/>
</dbReference>
<dbReference type="OrthoDB" id="9000450at2"/>
<protein>
    <submittedName>
        <fullName evidence="1">Uncharacterized protein</fullName>
    </submittedName>
</protein>
<dbReference type="Proteomes" id="UP000199120">
    <property type="component" value="Unassembled WGS sequence"/>
</dbReference>
<dbReference type="RefSeq" id="WP_090552517.1">
    <property type="nucleotide sequence ID" value="NZ_FNSR01000003.1"/>
</dbReference>
<evidence type="ECO:0000313" key="2">
    <source>
        <dbReference type="Proteomes" id="UP000199120"/>
    </source>
</evidence>
<keyword evidence="2" id="KW-1185">Reference proteome</keyword>